<dbReference type="EMBL" id="GU474888">
    <property type="protein sequence ID" value="ADI18382.1"/>
    <property type="molecule type" value="Genomic_DNA"/>
</dbReference>
<protein>
    <recommendedName>
        <fullName evidence="1">Transposase DDE domain-containing protein</fullName>
    </recommendedName>
</protein>
<reference evidence="2" key="1">
    <citation type="journal article" date="2011" name="Environ. Microbiol.">
        <title>Time-series analyses of Monterey Bay coastal microbial picoplankton using a 'genome proxy' microarray.</title>
        <authorList>
            <person name="Rich V.I."/>
            <person name="Pham V.D."/>
            <person name="Eppley J."/>
            <person name="Shi Y."/>
            <person name="DeLong E.F."/>
        </authorList>
    </citation>
    <scope>NUCLEOTIDE SEQUENCE</scope>
</reference>
<evidence type="ECO:0000259" key="1">
    <source>
        <dbReference type="Pfam" id="PF13701"/>
    </source>
</evidence>
<dbReference type="InterPro" id="IPR025668">
    <property type="entry name" value="Tnp_DDE_dom"/>
</dbReference>
<dbReference type="SUPFAM" id="SSF53098">
    <property type="entry name" value="Ribonuclease H-like"/>
    <property type="match status" value="1"/>
</dbReference>
<evidence type="ECO:0000313" key="2">
    <source>
        <dbReference type="EMBL" id="ADI18382.1"/>
    </source>
</evidence>
<dbReference type="Pfam" id="PF13701">
    <property type="entry name" value="DDE_Tnp_1_4"/>
    <property type="match status" value="1"/>
</dbReference>
<feature type="domain" description="Transposase DDE" evidence="1">
    <location>
        <begin position="13"/>
        <end position="440"/>
    </location>
</feature>
<dbReference type="InterPro" id="IPR012337">
    <property type="entry name" value="RNaseH-like_sf"/>
</dbReference>
<name>E0XVE1_9DELT</name>
<accession>E0XVE1</accession>
<organism evidence="2">
    <name type="scientific">uncultured delta proteobacterium HF4000_08N17</name>
    <dbReference type="NCBI Taxonomy" id="710836"/>
    <lineage>
        <taxon>Bacteria</taxon>
        <taxon>Deltaproteobacteria</taxon>
        <taxon>environmental samples</taxon>
    </lineage>
</organism>
<dbReference type="AlphaFoldDB" id="E0XVE1"/>
<proteinExistence type="predicted"/>
<dbReference type="NCBIfam" id="NF033539">
    <property type="entry name" value="transpos_IS1380"/>
    <property type="match status" value="1"/>
</dbReference>
<dbReference type="InterPro" id="IPR047960">
    <property type="entry name" value="Transpos_IS1380"/>
</dbReference>
<sequence>MKSNHNIRSSRRSVKNIQIIQGGQDLTAQAGLIPVVKFLKKHGFASKIEQTMDHQRGATGVYDAVDMILLPLVAIIGSSRSVSSIVTVWNDRVLCLAAGWLRIPDETTFGRILRTFTQKNINEMETLNHRIRAGIWRSALRFGSSVVGVLPRIVIDVDSTVKTVYGNQQGVSVGYNPHKCGAASYHPLLAFCAETKEILQGWLRSGDVYTGNGVVEFMRQLLAHLPNRTRILFRGDSGFFAEKLLDYLDDRDQGYLIKAKFKGLRLLLETKQWTRIKANHDWESTEFTHQCETWSRSRKFVAVRRGKEIDAKDADTLFEMKEYDYFCYVLTDELAPWQDHKQYGQRATSETWIEEAKNQSALAHIKTTDFWANSALFQTAILAYNTLRWMALCSGNKILQRWEAATIRTFLIRMAGKWTTGSRQQKLRVPKRMMYNAQWEAWVAVVET</sequence>